<reference evidence="1" key="1">
    <citation type="journal article" date="2020" name="Stud. Mycol.">
        <title>101 Dothideomycetes genomes: a test case for predicting lifestyles and emergence of pathogens.</title>
        <authorList>
            <person name="Haridas S."/>
            <person name="Albert R."/>
            <person name="Binder M."/>
            <person name="Bloem J."/>
            <person name="Labutti K."/>
            <person name="Salamov A."/>
            <person name="Andreopoulos B."/>
            <person name="Baker S."/>
            <person name="Barry K."/>
            <person name="Bills G."/>
            <person name="Bluhm B."/>
            <person name="Cannon C."/>
            <person name="Castanera R."/>
            <person name="Culley D."/>
            <person name="Daum C."/>
            <person name="Ezra D."/>
            <person name="Gonzalez J."/>
            <person name="Henrissat B."/>
            <person name="Kuo A."/>
            <person name="Liang C."/>
            <person name="Lipzen A."/>
            <person name="Lutzoni F."/>
            <person name="Magnuson J."/>
            <person name="Mondo S."/>
            <person name="Nolan M."/>
            <person name="Ohm R."/>
            <person name="Pangilinan J."/>
            <person name="Park H.-J."/>
            <person name="Ramirez L."/>
            <person name="Alfaro M."/>
            <person name="Sun H."/>
            <person name="Tritt A."/>
            <person name="Yoshinaga Y."/>
            <person name="Zwiers L.-H."/>
            <person name="Turgeon B."/>
            <person name="Goodwin S."/>
            <person name="Spatafora J."/>
            <person name="Crous P."/>
            <person name="Grigoriev I."/>
        </authorList>
    </citation>
    <scope>NUCLEOTIDE SEQUENCE</scope>
    <source>
        <strain evidence="1">ATCC 200398</strain>
    </source>
</reference>
<sequence length="767" mass="84773">MAERGNLSPYSSRSVSPERYDPFDPPLDPIEMSNQIHLSDEHQRDRSPGEISLSSLPAGSYFPGSRDDGASGQYAALPRRAPTTHTSAGTSSLNSMFSGLYPYKTHDADTQALVDRRAGELAQWQVHWSTPAIILALFVAGLIGALGHHFFYVHLDGKPAEAQLRMIRYGTALAFFVKSTLVGTVILCYRQRIWTTFRNKTMTIKAIDGLFSATEDPTQFIVWEMVRNAKLATVMAICSWLIPIASVLSPASLTSEPRTMYNHTQCPAVASLNFTHESSFNFRNESNFPGSSIIYYNTTDTTGKMPGFFDYYDQPSKNARRLTVTSVYLKKPATYPNASIDSCGEGWNCEYSISFQGPGYKCDEIANSSNPNTQEIIAGGAPFNISTLAPKGEFLYYSSVDIGDYASPQVDTKDDGTPAQGPPYPDSLGVFESEPVLWIGYARNTSTPYDRSTELGKKWGNVHEASILKCVAHHTKYTFDIQFNETIQSATRKSRNFIAPIVDTMVNAENRSDVVASPSSNYVRPNTDVGKYKLTAAYHAMGSLLRNFLRGSIAYTPPYYVTKSDISESRLVEAGTSYPLHNLMEGISSVYEDMIITLLSESHLVIAQTESVPCIKSKTMNVYIYHREGLWVGYAIVVAVAFVSIIVGAWSIFQNGVASDTQFSRIMVTTRNPTIDRLSVGACLGGDPFPKELRETKLRFGVLLEDDHREGPFGNVEHCCFGAAGETKDIVKYGTYAGLRKWRKVDEEEAGDVLEKGHLLGEADTHT</sequence>
<dbReference type="Proteomes" id="UP000799755">
    <property type="component" value="Unassembled WGS sequence"/>
</dbReference>
<comment type="caution">
    <text evidence="1">The sequence shown here is derived from an EMBL/GenBank/DDBJ whole genome shotgun (WGS) entry which is preliminary data.</text>
</comment>
<organism evidence="1 2">
    <name type="scientific">Lindgomyces ingoldianus</name>
    <dbReference type="NCBI Taxonomy" id="673940"/>
    <lineage>
        <taxon>Eukaryota</taxon>
        <taxon>Fungi</taxon>
        <taxon>Dikarya</taxon>
        <taxon>Ascomycota</taxon>
        <taxon>Pezizomycotina</taxon>
        <taxon>Dothideomycetes</taxon>
        <taxon>Pleosporomycetidae</taxon>
        <taxon>Pleosporales</taxon>
        <taxon>Lindgomycetaceae</taxon>
        <taxon>Lindgomyces</taxon>
    </lineage>
</organism>
<keyword evidence="2" id="KW-1185">Reference proteome</keyword>
<evidence type="ECO:0000313" key="2">
    <source>
        <dbReference type="Proteomes" id="UP000799755"/>
    </source>
</evidence>
<name>A0ACB6R492_9PLEO</name>
<dbReference type="EMBL" id="MU003499">
    <property type="protein sequence ID" value="KAF2473882.1"/>
    <property type="molecule type" value="Genomic_DNA"/>
</dbReference>
<protein>
    <submittedName>
        <fullName evidence="1">Uncharacterized protein</fullName>
    </submittedName>
</protein>
<gene>
    <name evidence="1" type="ORF">BDR25DRAFT_301962</name>
</gene>
<evidence type="ECO:0000313" key="1">
    <source>
        <dbReference type="EMBL" id="KAF2473882.1"/>
    </source>
</evidence>
<accession>A0ACB6R492</accession>
<proteinExistence type="predicted"/>